<evidence type="ECO:0000256" key="1">
    <source>
        <dbReference type="ARBA" id="ARBA00004123"/>
    </source>
</evidence>
<keyword evidence="4" id="KW-0238">DNA-binding</keyword>
<dbReference type="GO" id="GO:0005634">
    <property type="term" value="C:nucleus"/>
    <property type="evidence" value="ECO:0007669"/>
    <property type="project" value="UniProtKB-SubCell"/>
</dbReference>
<dbReference type="Gene3D" id="4.10.240.10">
    <property type="entry name" value="Zn(2)-C6 fungal-type DNA-binding domain"/>
    <property type="match status" value="1"/>
</dbReference>
<proteinExistence type="predicted"/>
<dbReference type="PROSITE" id="PS50048">
    <property type="entry name" value="ZN2_CY6_FUNGAL_2"/>
    <property type="match status" value="1"/>
</dbReference>
<dbReference type="InterPro" id="IPR007219">
    <property type="entry name" value="XnlR_reg_dom"/>
</dbReference>
<evidence type="ECO:0000256" key="2">
    <source>
        <dbReference type="ARBA" id="ARBA00022723"/>
    </source>
</evidence>
<dbReference type="AlphaFoldDB" id="A0AAN7T849"/>
<keyword evidence="6" id="KW-0539">Nucleus</keyword>
<gene>
    <name evidence="9" type="ORF">LTR05_001872</name>
</gene>
<dbReference type="SMART" id="SM00066">
    <property type="entry name" value="GAL4"/>
    <property type="match status" value="1"/>
</dbReference>
<keyword evidence="10" id="KW-1185">Reference proteome</keyword>
<dbReference type="Proteomes" id="UP001309876">
    <property type="component" value="Unassembled WGS sequence"/>
</dbReference>
<comment type="caution">
    <text evidence="9">The sequence shown here is derived from an EMBL/GenBank/DDBJ whole genome shotgun (WGS) entry which is preliminary data.</text>
</comment>
<feature type="region of interest" description="Disordered" evidence="7">
    <location>
        <begin position="113"/>
        <end position="138"/>
    </location>
</feature>
<dbReference type="CDD" id="cd12148">
    <property type="entry name" value="fungal_TF_MHR"/>
    <property type="match status" value="1"/>
</dbReference>
<dbReference type="CDD" id="cd00067">
    <property type="entry name" value="GAL4"/>
    <property type="match status" value="1"/>
</dbReference>
<keyword evidence="3" id="KW-0805">Transcription regulation</keyword>
<protein>
    <recommendedName>
        <fullName evidence="8">Zn(2)-C6 fungal-type domain-containing protein</fullName>
    </recommendedName>
</protein>
<dbReference type="PROSITE" id="PS00463">
    <property type="entry name" value="ZN2_CY6_FUNGAL_1"/>
    <property type="match status" value="1"/>
</dbReference>
<keyword evidence="5" id="KW-0804">Transcription</keyword>
<organism evidence="9 10">
    <name type="scientific">Lithohypha guttulata</name>
    <dbReference type="NCBI Taxonomy" id="1690604"/>
    <lineage>
        <taxon>Eukaryota</taxon>
        <taxon>Fungi</taxon>
        <taxon>Dikarya</taxon>
        <taxon>Ascomycota</taxon>
        <taxon>Pezizomycotina</taxon>
        <taxon>Eurotiomycetes</taxon>
        <taxon>Chaetothyriomycetidae</taxon>
        <taxon>Chaetothyriales</taxon>
        <taxon>Trichomeriaceae</taxon>
        <taxon>Lithohypha</taxon>
    </lineage>
</organism>
<evidence type="ECO:0000256" key="6">
    <source>
        <dbReference type="ARBA" id="ARBA00023242"/>
    </source>
</evidence>
<dbReference type="GO" id="GO:0000981">
    <property type="term" value="F:DNA-binding transcription factor activity, RNA polymerase II-specific"/>
    <property type="evidence" value="ECO:0007669"/>
    <property type="project" value="InterPro"/>
</dbReference>
<dbReference type="Pfam" id="PF00172">
    <property type="entry name" value="Zn_clus"/>
    <property type="match status" value="1"/>
</dbReference>
<evidence type="ECO:0000256" key="4">
    <source>
        <dbReference type="ARBA" id="ARBA00023125"/>
    </source>
</evidence>
<evidence type="ECO:0000313" key="10">
    <source>
        <dbReference type="Proteomes" id="UP001309876"/>
    </source>
</evidence>
<dbReference type="SUPFAM" id="SSF57701">
    <property type="entry name" value="Zn2/Cys6 DNA-binding domain"/>
    <property type="match status" value="1"/>
</dbReference>
<dbReference type="InterPro" id="IPR036864">
    <property type="entry name" value="Zn2-C6_fun-type_DNA-bd_sf"/>
</dbReference>
<name>A0AAN7T849_9EURO</name>
<evidence type="ECO:0000313" key="9">
    <source>
        <dbReference type="EMBL" id="KAK5091687.1"/>
    </source>
</evidence>
<feature type="compositionally biased region" description="Basic and acidic residues" evidence="7">
    <location>
        <begin position="125"/>
        <end position="138"/>
    </location>
</feature>
<dbReference type="InterPro" id="IPR050613">
    <property type="entry name" value="Sec_Metabolite_Reg"/>
</dbReference>
<evidence type="ECO:0000256" key="3">
    <source>
        <dbReference type="ARBA" id="ARBA00023015"/>
    </source>
</evidence>
<evidence type="ECO:0000259" key="8">
    <source>
        <dbReference type="PROSITE" id="PS50048"/>
    </source>
</evidence>
<dbReference type="GO" id="GO:0003677">
    <property type="term" value="F:DNA binding"/>
    <property type="evidence" value="ECO:0007669"/>
    <property type="project" value="UniProtKB-KW"/>
</dbReference>
<dbReference type="Pfam" id="PF04082">
    <property type="entry name" value="Fungal_trans"/>
    <property type="match status" value="1"/>
</dbReference>
<reference evidence="9 10" key="1">
    <citation type="submission" date="2023-08" db="EMBL/GenBank/DDBJ databases">
        <title>Black Yeasts Isolated from many extreme environments.</title>
        <authorList>
            <person name="Coleine C."/>
            <person name="Stajich J.E."/>
            <person name="Selbmann L."/>
        </authorList>
    </citation>
    <scope>NUCLEOTIDE SEQUENCE [LARGE SCALE GENOMIC DNA]</scope>
    <source>
        <strain evidence="9 10">CCFEE 5910</strain>
    </source>
</reference>
<dbReference type="GO" id="GO:0008270">
    <property type="term" value="F:zinc ion binding"/>
    <property type="evidence" value="ECO:0007669"/>
    <property type="project" value="InterPro"/>
</dbReference>
<comment type="subcellular location">
    <subcellularLocation>
        <location evidence="1">Nucleus</location>
    </subcellularLocation>
</comment>
<keyword evidence="2" id="KW-0479">Metal-binding</keyword>
<sequence>MAAEKRQITRNRISLSCQTCRRRKVKCSKSRPVCESCEKTGEACVWGDSDKANIGLPTQQLVADRLDLRKRRAAELEDSDKSEHHGAPSSVIRAIEQKLNSLNTLMRDLNRLTPVSISSSPGGHQDLDGGRTSRHDSDHDSFIAAYDLEQTARDEDLEEPWMHVLSKLDHLNSLLKLNVQTRPVPNKILTEDTTQQRAIGHIEQTFSRLWRTTEESPQAMDIFGTELAPSEDDSNVLFRSWLWSTYPLFPLIPLHLVLRKYNEFFDWYRGGMDRGEPNPDTFFMPFLVSIWYLGHRALSEKAKQRWFPWAEKFHLKGLHSKFVHQLDTLKTEGTQSIWALAASVTAQSLALEGQDTMTSSLRNTINVRVAQSFGMHHERTLKGIDKHDAETRRRLWWEIVVQDTSLSAVAGTPPMIDDCYTDTVVASELKGSYLGREDATKYQTHLQENEVEPDRPDDPVDTQSSSSVSVYHLVAKAKHQLALAVKRVIKANMKAQRLTMDELKDVRKMVIETACEIDRVINRIPTRGVPELDFNPQTIGKTIDFDHLDSMSALVTEQEISYFLRESSDREDMNVPSMQHRTTIAAFHKWARIMLSLMKDQLNCITYAPFLKNSKSRLWAVSRNCAMRSCHGFMRKFISLAEDPELRKFRWLWPTGFHPIHATIILLVDLHDRPHSDEAPRSRAMIDKMFSLAARETADEESENPCSIAVPLKEGGKEAWQMLRKLRHKAWHKAGLDPDVLWSEEDQIAVGVGKPLNQNDLFVRSLREDIIFSHKQRHNMADINAKNSSNLYGSYFRAPQAKDAMKQRSHPSEFGPGEAISGPVTRGVIDLDQVEVPPILLLRARHDQTLMPFPLGQSGSRTHIDDANVNTLTDNSAKQNTEETEIFHIGELIKKIRQSQPQAKSANVQPVAMPAIDSGPWNTPIPDDMSCNFRNFDNSRTTTYQQSSETSDTAPKSAFNVPPLQNQPFPSSILPISTYGAHSSTVPLQSTQEPRQTTVVQEATPSNFLQFENGVNIPDGDMIADAGTTNDMDFDWDRWDELFGHFGGFEDMMMDVTNDEHAVVYH</sequence>
<accession>A0AAN7T849</accession>
<dbReference type="EMBL" id="JAVRRJ010000001">
    <property type="protein sequence ID" value="KAK5091687.1"/>
    <property type="molecule type" value="Genomic_DNA"/>
</dbReference>
<dbReference type="GO" id="GO:0006351">
    <property type="term" value="P:DNA-templated transcription"/>
    <property type="evidence" value="ECO:0007669"/>
    <property type="project" value="InterPro"/>
</dbReference>
<evidence type="ECO:0000256" key="7">
    <source>
        <dbReference type="SAM" id="MobiDB-lite"/>
    </source>
</evidence>
<evidence type="ECO:0000256" key="5">
    <source>
        <dbReference type="ARBA" id="ARBA00023163"/>
    </source>
</evidence>
<dbReference type="InterPro" id="IPR001138">
    <property type="entry name" value="Zn2Cys6_DnaBD"/>
</dbReference>
<feature type="compositionally biased region" description="Polar residues" evidence="7">
    <location>
        <begin position="113"/>
        <end position="122"/>
    </location>
</feature>
<dbReference type="SMART" id="SM00906">
    <property type="entry name" value="Fungal_trans"/>
    <property type="match status" value="1"/>
</dbReference>
<feature type="domain" description="Zn(2)-C6 fungal-type" evidence="8">
    <location>
        <begin position="16"/>
        <end position="46"/>
    </location>
</feature>
<dbReference type="PANTHER" id="PTHR31001">
    <property type="entry name" value="UNCHARACTERIZED TRANSCRIPTIONAL REGULATORY PROTEIN"/>
    <property type="match status" value="1"/>
</dbReference>
<dbReference type="PANTHER" id="PTHR31001:SF79">
    <property type="entry name" value="ZN(II)2CYS6 TRANSCRIPTION FACTOR (EUROFUNG)"/>
    <property type="match status" value="1"/>
</dbReference>